<evidence type="ECO:0000256" key="5">
    <source>
        <dbReference type="ARBA" id="ARBA00022475"/>
    </source>
</evidence>
<dbReference type="InterPro" id="IPR004513">
    <property type="entry name" value="FtsX"/>
</dbReference>
<dbReference type="Pfam" id="PF18075">
    <property type="entry name" value="FtsX_ECD"/>
    <property type="match status" value="1"/>
</dbReference>
<dbReference type="Pfam" id="PF02687">
    <property type="entry name" value="FtsX"/>
    <property type="match status" value="1"/>
</dbReference>
<organism evidence="15 16">
    <name type="scientific">Candidatus Hamiltonella defensa</name>
    <name type="common">Bemisia tabaci</name>
    <dbReference type="NCBI Taxonomy" id="672795"/>
    <lineage>
        <taxon>Bacteria</taxon>
        <taxon>Pseudomonadati</taxon>
        <taxon>Pseudomonadota</taxon>
        <taxon>Gammaproteobacteria</taxon>
        <taxon>Enterobacterales</taxon>
        <taxon>Enterobacteriaceae</taxon>
        <taxon>aphid secondary symbionts</taxon>
        <taxon>Candidatus Williamhamiltonella</taxon>
    </lineage>
</organism>
<evidence type="ECO:0000256" key="2">
    <source>
        <dbReference type="ARBA" id="ARBA00007379"/>
    </source>
</evidence>
<dbReference type="PANTHER" id="PTHR47755:SF1">
    <property type="entry name" value="CELL DIVISION PROTEIN FTSX"/>
    <property type="match status" value="1"/>
</dbReference>
<name>A0A249DX94_9ENTR</name>
<evidence type="ECO:0000313" key="16">
    <source>
        <dbReference type="Proteomes" id="UP000216438"/>
    </source>
</evidence>
<evidence type="ECO:0000256" key="3">
    <source>
        <dbReference type="ARBA" id="ARBA00011160"/>
    </source>
</evidence>
<keyword evidence="6 12" id="KW-0997">Cell inner membrane</keyword>
<feature type="domain" description="ABC3 transporter permease C-terminal" evidence="13">
    <location>
        <begin position="191"/>
        <end position="306"/>
    </location>
</feature>
<dbReference type="GO" id="GO:0005886">
    <property type="term" value="C:plasma membrane"/>
    <property type="evidence" value="ECO:0007669"/>
    <property type="project" value="UniProtKB-SubCell"/>
</dbReference>
<dbReference type="Proteomes" id="UP000216438">
    <property type="component" value="Chromosome"/>
</dbReference>
<reference evidence="15 16" key="2">
    <citation type="submission" date="2017-09" db="EMBL/GenBank/DDBJ databases">
        <title>The genome of whitefly Bemisia tabaci, a global crop pest, provides novel insights into virus transmission, host adaptation and insecticide resistance.</title>
        <authorList>
            <person name="Kaur N."/>
            <person name="Kliot A."/>
            <person name="Pinheiro P.V."/>
            <person name="Luan J."/>
            <person name="Zheng Y."/>
            <person name="Liu W."/>
            <person name="Sun H."/>
            <person name="Yang X."/>
            <person name="Xu Y."/>
            <person name="Luo Y."/>
            <person name="Kruse A."/>
            <person name="Fisher T.W."/>
            <person name="Nelson D.R."/>
            <person name="Elimelech M."/>
            <person name="MacCoss M."/>
            <person name="Johnson R."/>
            <person name="Cohen E."/>
            <person name="Hunter W.B."/>
            <person name="Brown J.K."/>
            <person name="Jander G."/>
            <person name="Cilia M."/>
            <person name="Douglas A.E."/>
            <person name="Ghanim M."/>
            <person name="Simmons A.M."/>
            <person name="Wintermantel W.M."/>
            <person name="Ling K.-S."/>
            <person name="Fei Z."/>
        </authorList>
    </citation>
    <scope>NUCLEOTIDE SEQUENCE [LARGE SCALE GENOMIC DNA]</scope>
    <source>
        <strain evidence="15 16">MEAM1</strain>
    </source>
</reference>
<keyword evidence="10 12" id="KW-0472">Membrane</keyword>
<keyword evidence="9" id="KW-1133">Transmembrane helix</keyword>
<keyword evidence="8" id="KW-0812">Transmembrane</keyword>
<dbReference type="NCBIfam" id="TIGR00439">
    <property type="entry name" value="FtsX_Gneg"/>
    <property type="match status" value="1"/>
</dbReference>
<evidence type="ECO:0000313" key="15">
    <source>
        <dbReference type="EMBL" id="ASX26163.1"/>
    </source>
</evidence>
<evidence type="ECO:0000259" key="13">
    <source>
        <dbReference type="Pfam" id="PF02687"/>
    </source>
</evidence>
<comment type="subcellular location">
    <subcellularLocation>
        <location evidence="1">Cell inner membrane</location>
        <topology evidence="1">Multi-pass membrane protein</topology>
    </subcellularLocation>
</comment>
<evidence type="ECO:0000256" key="6">
    <source>
        <dbReference type="ARBA" id="ARBA00022519"/>
    </source>
</evidence>
<dbReference type="Gene3D" id="3.30.70.3040">
    <property type="match status" value="1"/>
</dbReference>
<keyword evidence="11 12" id="KW-0131">Cell cycle</keyword>
<comment type="function">
    <text evidence="12">Part of the ABC transporter FtsEX involved in cellular division.</text>
</comment>
<evidence type="ECO:0000256" key="11">
    <source>
        <dbReference type="ARBA" id="ARBA00023306"/>
    </source>
</evidence>
<keyword evidence="7 12" id="KW-0132">Cell division</keyword>
<sequence length="316" mass="36004">MMKKKKIIFKTFEAAWLEQWRYSWRQTLLGLRRQPLSTFLTIMVIAFSLTLPSLCYIFWKNVHHAASLWYPKPQLTAFLDKTLDESASKNLVAILKQEHGVDKVQYLSREETLAEFREASGFSDALKMLEENPLPAVAIITPQAQFQTTDALNKLKIKINKVVGVTEVRMDDSWFIRLVALTELIKKTALVIGLLMLTSVFLVIGHSIRSSLFSQREEMNVMKLIGATKSFILQPFLNVGVLLGFTGALLSFILSQALIWKLDVWVTQSARSFDTIFVFRGLNWNEGLLLLLSAAMMGWVSAWLATVQHLRKFTVS</sequence>
<feature type="domain" description="FtsX extracellular" evidence="14">
    <location>
        <begin position="74"/>
        <end position="168"/>
    </location>
</feature>
<dbReference type="PIRSF" id="PIRSF003097">
    <property type="entry name" value="FtsX"/>
    <property type="match status" value="1"/>
</dbReference>
<gene>
    <name evidence="15" type="ORF">BA171_03435</name>
</gene>
<comment type="similarity">
    <text evidence="2 12">Belongs to the ABC-4 integral membrane protein family. FtsX subfamily.</text>
</comment>
<dbReference type="GO" id="GO:0032153">
    <property type="term" value="C:cell division site"/>
    <property type="evidence" value="ECO:0007669"/>
    <property type="project" value="TreeGrafter"/>
</dbReference>
<keyword evidence="5 12" id="KW-1003">Cell membrane</keyword>
<dbReference type="OrthoDB" id="9813411at2"/>
<evidence type="ECO:0000256" key="10">
    <source>
        <dbReference type="ARBA" id="ARBA00023136"/>
    </source>
</evidence>
<proteinExistence type="inferred from homology"/>
<dbReference type="InterPro" id="IPR047590">
    <property type="entry name" value="FtsX_proteobact-type"/>
</dbReference>
<accession>A0A249DX94</accession>
<evidence type="ECO:0000256" key="1">
    <source>
        <dbReference type="ARBA" id="ARBA00004429"/>
    </source>
</evidence>
<reference evidence="16" key="1">
    <citation type="submission" date="2016-06" db="EMBL/GenBank/DDBJ databases">
        <authorList>
            <person name="Chen W."/>
            <person name="Hasegawa D.K."/>
        </authorList>
    </citation>
    <scope>NUCLEOTIDE SEQUENCE [LARGE SCALE GENOMIC DNA]</scope>
    <source>
        <strain evidence="16">MEAM1</strain>
    </source>
</reference>
<dbReference type="RefSeq" id="WP_016857185.1">
    <property type="nucleotide sequence ID" value="NZ_CP016303.1"/>
</dbReference>
<evidence type="ECO:0000256" key="9">
    <source>
        <dbReference type="ARBA" id="ARBA00022989"/>
    </source>
</evidence>
<evidence type="ECO:0000259" key="14">
    <source>
        <dbReference type="Pfam" id="PF18075"/>
    </source>
</evidence>
<dbReference type="GO" id="GO:0051301">
    <property type="term" value="P:cell division"/>
    <property type="evidence" value="ECO:0007669"/>
    <property type="project" value="UniProtKB-KW"/>
</dbReference>
<dbReference type="InterPro" id="IPR040690">
    <property type="entry name" value="FtsX_ECD"/>
</dbReference>
<evidence type="ECO:0000256" key="8">
    <source>
        <dbReference type="ARBA" id="ARBA00022692"/>
    </source>
</evidence>
<evidence type="ECO:0000256" key="4">
    <source>
        <dbReference type="ARBA" id="ARBA00021907"/>
    </source>
</evidence>
<dbReference type="InterPro" id="IPR003838">
    <property type="entry name" value="ABC3_permease_C"/>
</dbReference>
<dbReference type="EMBL" id="CP016303">
    <property type="protein sequence ID" value="ASX26163.1"/>
    <property type="molecule type" value="Genomic_DNA"/>
</dbReference>
<comment type="subunit">
    <text evidence="3">Forms a membrane-associated complex with FtsE.</text>
</comment>
<dbReference type="PANTHER" id="PTHR47755">
    <property type="entry name" value="CELL DIVISION PROTEIN FTSX"/>
    <property type="match status" value="1"/>
</dbReference>
<dbReference type="AlphaFoldDB" id="A0A249DX94"/>
<evidence type="ECO:0000256" key="7">
    <source>
        <dbReference type="ARBA" id="ARBA00022618"/>
    </source>
</evidence>
<evidence type="ECO:0000256" key="12">
    <source>
        <dbReference type="PIRNR" id="PIRNR003097"/>
    </source>
</evidence>
<protein>
    <recommendedName>
        <fullName evidence="4 12">Cell division protein FtsX</fullName>
    </recommendedName>
</protein>